<organism evidence="1 2">
    <name type="scientific">Coniochaeta ligniaria NRRL 30616</name>
    <dbReference type="NCBI Taxonomy" id="1408157"/>
    <lineage>
        <taxon>Eukaryota</taxon>
        <taxon>Fungi</taxon>
        <taxon>Dikarya</taxon>
        <taxon>Ascomycota</taxon>
        <taxon>Pezizomycotina</taxon>
        <taxon>Sordariomycetes</taxon>
        <taxon>Sordariomycetidae</taxon>
        <taxon>Coniochaetales</taxon>
        <taxon>Coniochaetaceae</taxon>
        <taxon>Coniochaeta</taxon>
    </lineage>
</organism>
<proteinExistence type="predicted"/>
<dbReference type="AlphaFoldDB" id="A0A1J7I8J4"/>
<sequence length="96" mass="10797">MRNPTTGVFGLVLGHFSNVLPVGLEIEPIHVNSAHHSANGFQCALWEEEDSATEYTVELDMVVASSRHQDTQKTCQSFFTQELQPWTERNKPCHGQ</sequence>
<accession>A0A1J7I8J4</accession>
<reference evidence="1 2" key="1">
    <citation type="submission" date="2016-10" db="EMBL/GenBank/DDBJ databases">
        <title>Draft genome sequence of Coniochaeta ligniaria NRRL30616, a lignocellulolytic fungus for bioabatement of inhibitors in plant biomass hydrolysates.</title>
        <authorList>
            <consortium name="DOE Joint Genome Institute"/>
            <person name="Jimenez D.J."/>
            <person name="Hector R.E."/>
            <person name="Riley R."/>
            <person name="Sun H."/>
            <person name="Grigoriev I.V."/>
            <person name="Van Elsas J.D."/>
            <person name="Nichols N.N."/>
        </authorList>
    </citation>
    <scope>NUCLEOTIDE SEQUENCE [LARGE SCALE GENOMIC DNA]</scope>
    <source>
        <strain evidence="1 2">NRRL 30616</strain>
    </source>
</reference>
<name>A0A1J7I8J4_9PEZI</name>
<evidence type="ECO:0000313" key="1">
    <source>
        <dbReference type="EMBL" id="OIW23798.1"/>
    </source>
</evidence>
<dbReference type="InParanoid" id="A0A1J7I8J4"/>
<dbReference type="EMBL" id="KV875105">
    <property type="protein sequence ID" value="OIW23798.1"/>
    <property type="molecule type" value="Genomic_DNA"/>
</dbReference>
<evidence type="ECO:0000313" key="2">
    <source>
        <dbReference type="Proteomes" id="UP000182658"/>
    </source>
</evidence>
<keyword evidence="2" id="KW-1185">Reference proteome</keyword>
<protein>
    <submittedName>
        <fullName evidence="1">Uncharacterized protein</fullName>
    </submittedName>
</protein>
<dbReference type="Proteomes" id="UP000182658">
    <property type="component" value="Unassembled WGS sequence"/>
</dbReference>
<gene>
    <name evidence="1" type="ORF">CONLIGDRAFT_637028</name>
</gene>